<name>A0A0N0LTQ4_9HELI</name>
<protein>
    <recommendedName>
        <fullName evidence="3">Transglycosylase SLT domain-containing protein</fullName>
    </recommendedName>
</protein>
<dbReference type="STRING" id="35818.HPU229336_09230"/>
<dbReference type="Proteomes" id="UP000037997">
    <property type="component" value="Unassembled WGS sequence"/>
</dbReference>
<proteinExistence type="predicted"/>
<sequence>MRWIVFFLFATMAFALPKVEFKNSCVPLEKFNDTQKEVLLRSYLAGYQFGFGYTLAAIAWKESCAGEYKMNFQDPSAGIFHAYIPGVIKRYPKLKQNGFTQNMVGAMLVEDDKFAAQIAISELKFWDKIHKGNWRNIVKSYNKGYSWQKNLQSNIQAEKYYADIAKKVKQLQEYFASNELDETALKIPQEKLQNIEYYANLETQKEKEPLLLPIYQIGTEFAAPLKKNKTILKEFELMEDY</sequence>
<gene>
    <name evidence="1" type="ORF">HPU229334_03760</name>
</gene>
<evidence type="ECO:0000313" key="2">
    <source>
        <dbReference type="Proteomes" id="UP000037997"/>
    </source>
</evidence>
<reference evidence="1 2" key="1">
    <citation type="submission" date="2014-06" db="EMBL/GenBank/DDBJ databases">
        <title>Helicobacter pullorum isolates in fresh chicken meat - phenotypic and genotypic features.</title>
        <authorList>
            <person name="Borges V."/>
            <person name="Santos A."/>
            <person name="Correia C.B."/>
            <person name="Saraiva M."/>
            <person name="Menard A."/>
            <person name="Vieira L."/>
            <person name="Sampaio D.A."/>
            <person name="Gomes J.P."/>
            <person name="Oleastro M."/>
        </authorList>
    </citation>
    <scope>NUCLEOTIDE SEQUENCE [LARGE SCALE GENOMIC DNA]</scope>
    <source>
        <strain evidence="1 2">229334/12</strain>
    </source>
</reference>
<evidence type="ECO:0008006" key="3">
    <source>
        <dbReference type="Google" id="ProtNLM"/>
    </source>
</evidence>
<organism evidence="1 2">
    <name type="scientific">Helicobacter pullorum</name>
    <dbReference type="NCBI Taxonomy" id="35818"/>
    <lineage>
        <taxon>Bacteria</taxon>
        <taxon>Pseudomonadati</taxon>
        <taxon>Campylobacterota</taxon>
        <taxon>Epsilonproteobacteria</taxon>
        <taxon>Campylobacterales</taxon>
        <taxon>Helicobacteraceae</taxon>
        <taxon>Helicobacter</taxon>
    </lineage>
</organism>
<accession>A0A0N0LTQ4</accession>
<dbReference type="RefSeq" id="WP_054194984.1">
    <property type="nucleotide sequence ID" value="NZ_CAKMIM010000002.1"/>
</dbReference>
<dbReference type="AlphaFoldDB" id="A0A0N0LTQ4"/>
<dbReference type="PATRIC" id="fig|35818.11.peg.744"/>
<evidence type="ECO:0000313" key="1">
    <source>
        <dbReference type="EMBL" id="KPH56171.1"/>
    </source>
</evidence>
<dbReference type="EMBL" id="JNOC01000017">
    <property type="protein sequence ID" value="KPH56171.1"/>
    <property type="molecule type" value="Genomic_DNA"/>
</dbReference>
<comment type="caution">
    <text evidence="1">The sequence shown here is derived from an EMBL/GenBank/DDBJ whole genome shotgun (WGS) entry which is preliminary data.</text>
</comment>